<organism evidence="6 7">
    <name type="scientific">Niveibacterium umoris</name>
    <dbReference type="NCBI Taxonomy" id="1193620"/>
    <lineage>
        <taxon>Bacteria</taxon>
        <taxon>Pseudomonadati</taxon>
        <taxon>Pseudomonadota</taxon>
        <taxon>Betaproteobacteria</taxon>
        <taxon>Rhodocyclales</taxon>
        <taxon>Rhodocyclaceae</taxon>
        <taxon>Niveibacterium</taxon>
    </lineage>
</organism>
<protein>
    <submittedName>
        <fullName evidence="6">Cell wall-associated NlpC family hydrolase</fullName>
    </submittedName>
</protein>
<evidence type="ECO:0000313" key="6">
    <source>
        <dbReference type="EMBL" id="MBB4011401.1"/>
    </source>
</evidence>
<dbReference type="RefSeq" id="WP_420847480.1">
    <property type="nucleotide sequence ID" value="NZ_BAABLE010000011.1"/>
</dbReference>
<dbReference type="InterPro" id="IPR000064">
    <property type="entry name" value="NLP_P60_dom"/>
</dbReference>
<dbReference type="EMBL" id="JACIET010000001">
    <property type="protein sequence ID" value="MBB4011401.1"/>
    <property type="molecule type" value="Genomic_DNA"/>
</dbReference>
<keyword evidence="7" id="KW-1185">Reference proteome</keyword>
<accession>A0A840BD06</accession>
<dbReference type="InterPro" id="IPR038765">
    <property type="entry name" value="Papain-like_cys_pep_sf"/>
</dbReference>
<keyword evidence="3 6" id="KW-0378">Hydrolase</keyword>
<dbReference type="GO" id="GO:0006508">
    <property type="term" value="P:proteolysis"/>
    <property type="evidence" value="ECO:0007669"/>
    <property type="project" value="UniProtKB-KW"/>
</dbReference>
<dbReference type="Pfam" id="PF00877">
    <property type="entry name" value="NLPC_P60"/>
    <property type="match status" value="1"/>
</dbReference>
<feature type="domain" description="NlpC/P60" evidence="5">
    <location>
        <begin position="1"/>
        <end position="118"/>
    </location>
</feature>
<evidence type="ECO:0000256" key="1">
    <source>
        <dbReference type="ARBA" id="ARBA00007074"/>
    </source>
</evidence>
<reference evidence="6 7" key="1">
    <citation type="submission" date="2020-08" db="EMBL/GenBank/DDBJ databases">
        <title>Genomic Encyclopedia of Type Strains, Phase IV (KMG-IV): sequencing the most valuable type-strain genomes for metagenomic binning, comparative biology and taxonomic classification.</title>
        <authorList>
            <person name="Goeker M."/>
        </authorList>
    </citation>
    <scope>NUCLEOTIDE SEQUENCE [LARGE SCALE GENOMIC DNA]</scope>
    <source>
        <strain evidence="6 7">DSM 106739</strain>
    </source>
</reference>
<evidence type="ECO:0000313" key="7">
    <source>
        <dbReference type="Proteomes" id="UP000561045"/>
    </source>
</evidence>
<evidence type="ECO:0000259" key="5">
    <source>
        <dbReference type="PROSITE" id="PS51935"/>
    </source>
</evidence>
<dbReference type="AlphaFoldDB" id="A0A840BD06"/>
<dbReference type="Proteomes" id="UP000561045">
    <property type="component" value="Unassembled WGS sequence"/>
</dbReference>
<dbReference type="PANTHER" id="PTHR47053:SF1">
    <property type="entry name" value="MUREIN DD-ENDOPEPTIDASE MEPH-RELATED"/>
    <property type="match status" value="1"/>
</dbReference>
<proteinExistence type="inferred from homology"/>
<gene>
    <name evidence="6" type="ORF">GGR36_000709</name>
</gene>
<keyword evidence="2" id="KW-0645">Protease</keyword>
<evidence type="ECO:0000256" key="4">
    <source>
        <dbReference type="ARBA" id="ARBA00022807"/>
    </source>
</evidence>
<evidence type="ECO:0000256" key="3">
    <source>
        <dbReference type="ARBA" id="ARBA00022801"/>
    </source>
</evidence>
<name>A0A840BD06_9RHOO</name>
<dbReference type="SUPFAM" id="SSF54001">
    <property type="entry name" value="Cysteine proteinases"/>
    <property type="match status" value="1"/>
</dbReference>
<comment type="similarity">
    <text evidence="1">Belongs to the peptidase C40 family.</text>
</comment>
<evidence type="ECO:0000256" key="2">
    <source>
        <dbReference type="ARBA" id="ARBA00022670"/>
    </source>
</evidence>
<comment type="caution">
    <text evidence="6">The sequence shown here is derived from an EMBL/GenBank/DDBJ whole genome shotgun (WGS) entry which is preliminary data.</text>
</comment>
<sequence>MNSGLQYLGIRYRFGGTNADTGFDCSGLVRRVFMDALGLNLPRTAREMSNMGERIDPAELKPGDLVFFKTMRHTFSHVGIYMGDNQFLHSPSAGGKVRVEDMTDSYWRTRFNGARRLVGEESGAQVTQPVR</sequence>
<keyword evidence="4" id="KW-0788">Thiol protease</keyword>
<dbReference type="PROSITE" id="PS51935">
    <property type="entry name" value="NLPC_P60"/>
    <property type="match status" value="1"/>
</dbReference>
<dbReference type="PANTHER" id="PTHR47053">
    <property type="entry name" value="MUREIN DD-ENDOPEPTIDASE MEPH-RELATED"/>
    <property type="match status" value="1"/>
</dbReference>
<dbReference type="Gene3D" id="3.90.1720.10">
    <property type="entry name" value="endopeptidase domain like (from Nostoc punctiforme)"/>
    <property type="match status" value="1"/>
</dbReference>
<dbReference type="GO" id="GO:0008234">
    <property type="term" value="F:cysteine-type peptidase activity"/>
    <property type="evidence" value="ECO:0007669"/>
    <property type="project" value="UniProtKB-KW"/>
</dbReference>
<dbReference type="InterPro" id="IPR051202">
    <property type="entry name" value="Peptidase_C40"/>
</dbReference>